<keyword evidence="8 12" id="KW-0862">Zinc</keyword>
<evidence type="ECO:0000256" key="7">
    <source>
        <dbReference type="ARBA" id="ARBA00022723"/>
    </source>
</evidence>
<accession>A0A3Q3KDG7</accession>
<keyword evidence="10" id="KW-0481">Metalloenzyme inhibitor</keyword>
<organism evidence="16 17">
    <name type="scientific">Monopterus albus</name>
    <name type="common">Swamp eel</name>
    <dbReference type="NCBI Taxonomy" id="43700"/>
    <lineage>
        <taxon>Eukaryota</taxon>
        <taxon>Metazoa</taxon>
        <taxon>Chordata</taxon>
        <taxon>Craniata</taxon>
        <taxon>Vertebrata</taxon>
        <taxon>Euteleostomi</taxon>
        <taxon>Actinopterygii</taxon>
        <taxon>Neopterygii</taxon>
        <taxon>Teleostei</taxon>
        <taxon>Neoteleostei</taxon>
        <taxon>Acanthomorphata</taxon>
        <taxon>Anabantaria</taxon>
        <taxon>Synbranchiformes</taxon>
        <taxon>Synbranchidae</taxon>
        <taxon>Monopterus</taxon>
    </lineage>
</organism>
<keyword evidence="9 13" id="KW-1015">Disulfide bond</keyword>
<evidence type="ECO:0000256" key="4">
    <source>
        <dbReference type="ARBA" id="ARBA00022525"/>
    </source>
</evidence>
<dbReference type="Pfam" id="PF00965">
    <property type="entry name" value="TIMP"/>
    <property type="match status" value="1"/>
</dbReference>
<dbReference type="STRING" id="43700.ENSMALP00000031440"/>
<dbReference type="PANTHER" id="PTHR11844:SF24">
    <property type="entry name" value="METALLOPROTEINASE INHIBITOR 2"/>
    <property type="match status" value="1"/>
</dbReference>
<sequence>MTWRVSSCFVTLAVLFLWRVEEVAEACSCAPAHPQQMVCSADVVIRAKVVGAQEVDTGNILYGHSIKEIKYDIKQIKMFKGPNQEFDAIYTAITSSVCGVTLETDGTEYLITGELNAEGKLHISLCEFGMPWEDLSDTQKTSLIQRYEMGCECKIIPCSSIPCTISGPMDCLWTDWVVERTVTGEQAKHYACIKRSDDSCAWYRGAAPPKKDFLDTEDP</sequence>
<dbReference type="GeneID" id="109972220"/>
<feature type="domain" description="NTR" evidence="15">
    <location>
        <begin position="27"/>
        <end position="151"/>
    </location>
</feature>
<evidence type="ECO:0000256" key="8">
    <source>
        <dbReference type="ARBA" id="ARBA00022833"/>
    </source>
</evidence>
<feature type="disulfide bond" evidence="13">
    <location>
        <begin position="158"/>
        <end position="163"/>
    </location>
</feature>
<dbReference type="OrthoDB" id="6041373at2759"/>
<keyword evidence="7 12" id="KW-0479">Metal-binding</keyword>
<evidence type="ECO:0000313" key="16">
    <source>
        <dbReference type="Ensembl" id="ENSMALP00000031440.1"/>
    </source>
</evidence>
<feature type="disulfide bond" evidence="13">
    <location>
        <begin position="171"/>
        <end position="192"/>
    </location>
</feature>
<dbReference type="GO" id="GO:0002020">
    <property type="term" value="F:protease binding"/>
    <property type="evidence" value="ECO:0007669"/>
    <property type="project" value="TreeGrafter"/>
</dbReference>
<reference evidence="16" key="2">
    <citation type="submission" date="2025-09" db="UniProtKB">
        <authorList>
            <consortium name="Ensembl"/>
        </authorList>
    </citation>
    <scope>IDENTIFICATION</scope>
</reference>
<dbReference type="InterPro" id="IPR008993">
    <property type="entry name" value="TIMP-like_OB-fold"/>
</dbReference>
<dbReference type="GO" id="GO:0046872">
    <property type="term" value="F:metal ion binding"/>
    <property type="evidence" value="ECO:0007669"/>
    <property type="project" value="UniProtKB-KW"/>
</dbReference>
<dbReference type="RefSeq" id="XP_020476589.1">
    <property type="nucleotide sequence ID" value="XM_020620933.1"/>
</dbReference>
<keyword evidence="14" id="KW-0732">Signal</keyword>
<keyword evidence="4" id="KW-0964">Secreted</keyword>
<evidence type="ECO:0000256" key="13">
    <source>
        <dbReference type="PIRSR" id="PIRSR601820-3"/>
    </source>
</evidence>
<evidence type="ECO:0000256" key="1">
    <source>
        <dbReference type="ARBA" id="ARBA00004613"/>
    </source>
</evidence>
<dbReference type="SUPFAM" id="SSF50242">
    <property type="entry name" value="TIMP-like"/>
    <property type="match status" value="1"/>
</dbReference>
<dbReference type="Gene3D" id="3.90.370.10">
    <property type="entry name" value="Tissue inhibitor of metalloproteinase-1. Chain B, domain 1"/>
    <property type="match status" value="1"/>
</dbReference>
<dbReference type="Proteomes" id="UP000261600">
    <property type="component" value="Unplaced"/>
</dbReference>
<keyword evidence="17" id="KW-1185">Reference proteome</keyword>
<name>A0A3Q3KDG7_MONAL</name>
<evidence type="ECO:0000256" key="6">
    <source>
        <dbReference type="ARBA" id="ARBA00022690"/>
    </source>
</evidence>
<dbReference type="InterPro" id="IPR001134">
    <property type="entry name" value="Netrin_domain"/>
</dbReference>
<feature type="signal peptide" evidence="14">
    <location>
        <begin position="1"/>
        <end position="26"/>
    </location>
</feature>
<dbReference type="InterPro" id="IPR027465">
    <property type="entry name" value="TIMP_C"/>
</dbReference>
<comment type="similarity">
    <text evidence="2">Belongs to the protease inhibitor I35 (TIMP) family.</text>
</comment>
<feature type="disulfide bond" evidence="13">
    <location>
        <begin position="29"/>
        <end position="126"/>
    </location>
</feature>
<dbReference type="PROSITE" id="PS00288">
    <property type="entry name" value="TIMP"/>
    <property type="match status" value="1"/>
</dbReference>
<dbReference type="KEGG" id="malb:109972220"/>
<feature type="binding site" evidence="12">
    <location>
        <position position="27"/>
    </location>
    <ligand>
        <name>Zn(2+)</name>
        <dbReference type="ChEBI" id="CHEBI:29105"/>
        <note>ligand shared with metalloproteinase partner</note>
    </ligand>
</feature>
<feature type="chain" id="PRO_5018595516" description="Metalloproteinase inhibitor 2" evidence="14">
    <location>
        <begin position="27"/>
        <end position="219"/>
    </location>
</feature>
<dbReference type="Ensembl" id="ENSMALT00000031990.1">
    <property type="protein sequence ID" value="ENSMALP00000031440.1"/>
    <property type="gene ID" value="ENSMALG00000021702.1"/>
</dbReference>
<dbReference type="GO" id="GO:0005615">
    <property type="term" value="C:extracellular space"/>
    <property type="evidence" value="ECO:0007669"/>
    <property type="project" value="TreeGrafter"/>
</dbReference>
<evidence type="ECO:0000313" key="17">
    <source>
        <dbReference type="Proteomes" id="UP000261600"/>
    </source>
</evidence>
<dbReference type="Gene3D" id="2.40.50.120">
    <property type="match status" value="1"/>
</dbReference>
<dbReference type="GO" id="GO:0009725">
    <property type="term" value="P:response to hormone"/>
    <property type="evidence" value="ECO:0007669"/>
    <property type="project" value="TreeGrafter"/>
</dbReference>
<reference evidence="16" key="1">
    <citation type="submission" date="2025-08" db="UniProtKB">
        <authorList>
            <consortium name="Ensembl"/>
        </authorList>
    </citation>
    <scope>IDENTIFICATION</scope>
</reference>
<dbReference type="GO" id="GO:0034097">
    <property type="term" value="P:response to cytokine"/>
    <property type="evidence" value="ECO:0007669"/>
    <property type="project" value="TreeGrafter"/>
</dbReference>
<evidence type="ECO:0000256" key="12">
    <source>
        <dbReference type="PIRSR" id="PIRSR601820-1"/>
    </source>
</evidence>
<dbReference type="PROSITE" id="PS50189">
    <property type="entry name" value="NTR"/>
    <property type="match status" value="1"/>
</dbReference>
<evidence type="ECO:0000256" key="10">
    <source>
        <dbReference type="ARBA" id="ARBA00023215"/>
    </source>
</evidence>
<evidence type="ECO:0000256" key="14">
    <source>
        <dbReference type="SAM" id="SignalP"/>
    </source>
</evidence>
<keyword evidence="6" id="KW-0646">Protease inhibitor</keyword>
<keyword evidence="5" id="KW-0483">Metalloprotease inhibitor</keyword>
<feature type="disulfide bond" evidence="13">
    <location>
        <begin position="27"/>
        <end position="98"/>
    </location>
</feature>
<comment type="subcellular location">
    <subcellularLocation>
        <location evidence="1">Secreted</location>
    </subcellularLocation>
</comment>
<dbReference type="InterPro" id="IPR030490">
    <property type="entry name" value="TIMP_CS"/>
</dbReference>
<evidence type="ECO:0000256" key="3">
    <source>
        <dbReference type="ARBA" id="ARBA00013520"/>
    </source>
</evidence>
<dbReference type="AlphaFoldDB" id="A0A3Q3KDG7"/>
<dbReference type="PANTHER" id="PTHR11844">
    <property type="entry name" value="METALLOPROTEASE INHIBITOR"/>
    <property type="match status" value="1"/>
</dbReference>
<dbReference type="InterPro" id="IPR001820">
    <property type="entry name" value="TIMP"/>
</dbReference>
<dbReference type="GO" id="GO:0031012">
    <property type="term" value="C:extracellular matrix"/>
    <property type="evidence" value="ECO:0007669"/>
    <property type="project" value="TreeGrafter"/>
</dbReference>
<dbReference type="GO" id="GO:0051045">
    <property type="term" value="P:negative regulation of membrane protein ectodomain proteolysis"/>
    <property type="evidence" value="ECO:0007669"/>
    <property type="project" value="TreeGrafter"/>
</dbReference>
<evidence type="ECO:0000256" key="2">
    <source>
        <dbReference type="ARBA" id="ARBA00011027"/>
    </source>
</evidence>
<dbReference type="FunFam" id="3.90.370.10:FF:000001">
    <property type="entry name" value="Metalloproteinase inhibitor 3"/>
    <property type="match status" value="1"/>
</dbReference>
<dbReference type="SMART" id="SM00206">
    <property type="entry name" value="NTR"/>
    <property type="match status" value="1"/>
</dbReference>
<evidence type="ECO:0000256" key="9">
    <source>
        <dbReference type="ARBA" id="ARBA00023157"/>
    </source>
</evidence>
<proteinExistence type="inferred from homology"/>
<feature type="disulfide bond" evidence="13">
    <location>
        <begin position="153"/>
        <end position="200"/>
    </location>
</feature>
<dbReference type="GO" id="GO:0008191">
    <property type="term" value="F:metalloendopeptidase inhibitor activity"/>
    <property type="evidence" value="ECO:0007669"/>
    <property type="project" value="InterPro"/>
</dbReference>
<protein>
    <recommendedName>
        <fullName evidence="3">Metalloproteinase inhibitor 2</fullName>
    </recommendedName>
    <alternativeName>
        <fullName evidence="11">Tissue inhibitor of metalloproteinases 2</fullName>
    </alternativeName>
</protein>
<evidence type="ECO:0000259" key="15">
    <source>
        <dbReference type="PROSITE" id="PS50189"/>
    </source>
</evidence>
<evidence type="ECO:0000256" key="5">
    <source>
        <dbReference type="ARBA" id="ARBA00022608"/>
    </source>
</evidence>
<evidence type="ECO:0000256" key="11">
    <source>
        <dbReference type="ARBA" id="ARBA00030102"/>
    </source>
</evidence>
<feature type="disulfide bond" evidence="13">
    <location>
        <begin position="39"/>
        <end position="151"/>
    </location>
</feature>